<keyword evidence="2" id="KW-1185">Reference proteome</keyword>
<reference evidence="1" key="1">
    <citation type="submission" date="2018-11" db="EMBL/GenBank/DDBJ databases">
        <authorList>
            <person name="Alioto T."/>
            <person name="Alioto T."/>
        </authorList>
    </citation>
    <scope>NUCLEOTIDE SEQUENCE</scope>
</reference>
<organism evidence="1 2">
    <name type="scientific">Mytilus galloprovincialis</name>
    <name type="common">Mediterranean mussel</name>
    <dbReference type="NCBI Taxonomy" id="29158"/>
    <lineage>
        <taxon>Eukaryota</taxon>
        <taxon>Metazoa</taxon>
        <taxon>Spiralia</taxon>
        <taxon>Lophotrochozoa</taxon>
        <taxon>Mollusca</taxon>
        <taxon>Bivalvia</taxon>
        <taxon>Autobranchia</taxon>
        <taxon>Pteriomorphia</taxon>
        <taxon>Mytilida</taxon>
        <taxon>Mytiloidea</taxon>
        <taxon>Mytilidae</taxon>
        <taxon>Mytilinae</taxon>
        <taxon>Mytilus</taxon>
    </lineage>
</organism>
<dbReference type="Proteomes" id="UP000596742">
    <property type="component" value="Unassembled WGS sequence"/>
</dbReference>
<proteinExistence type="predicted"/>
<dbReference type="AlphaFoldDB" id="A0A8B6HJ10"/>
<evidence type="ECO:0000313" key="2">
    <source>
        <dbReference type="Proteomes" id="UP000596742"/>
    </source>
</evidence>
<accession>A0A8B6HJ10</accession>
<sequence length="46" mass="5495">FWWFDKDFTVSTCSNSLAEVKCSRRYHIHIRNVKPYNDYSGCASFD</sequence>
<evidence type="ECO:0000313" key="1">
    <source>
        <dbReference type="EMBL" id="VDI79711.1"/>
    </source>
</evidence>
<gene>
    <name evidence="1" type="ORF">MGAL_10B084053</name>
</gene>
<name>A0A8B6HJ10_MYTGA</name>
<comment type="caution">
    <text evidence="1">The sequence shown here is derived from an EMBL/GenBank/DDBJ whole genome shotgun (WGS) entry which is preliminary data.</text>
</comment>
<feature type="non-terminal residue" evidence="1">
    <location>
        <position position="1"/>
    </location>
</feature>
<dbReference type="EMBL" id="UYJE01010098">
    <property type="protein sequence ID" value="VDI79711.1"/>
    <property type="molecule type" value="Genomic_DNA"/>
</dbReference>
<protein>
    <submittedName>
        <fullName evidence="1">Uncharacterized protein</fullName>
    </submittedName>
</protein>